<keyword evidence="4" id="KW-1185">Reference proteome</keyword>
<dbReference type="PANTHER" id="PTHR47584">
    <property type="match status" value="1"/>
</dbReference>
<gene>
    <name evidence="3" type="ORF">TIFTF001_033683</name>
</gene>
<accession>A0AA88J7X8</accession>
<dbReference type="AlphaFoldDB" id="A0AA88J7X8"/>
<feature type="compositionally biased region" description="Low complexity" evidence="1">
    <location>
        <begin position="177"/>
        <end position="190"/>
    </location>
</feature>
<dbReference type="Pfam" id="PF12776">
    <property type="entry name" value="Myb_DNA-bind_3"/>
    <property type="match status" value="1"/>
</dbReference>
<dbReference type="Proteomes" id="UP001187192">
    <property type="component" value="Unassembled WGS sequence"/>
</dbReference>
<reference evidence="3" key="1">
    <citation type="submission" date="2023-07" db="EMBL/GenBank/DDBJ databases">
        <title>draft genome sequence of fig (Ficus carica).</title>
        <authorList>
            <person name="Takahashi T."/>
            <person name="Nishimura K."/>
        </authorList>
    </citation>
    <scope>NUCLEOTIDE SEQUENCE</scope>
</reference>
<evidence type="ECO:0000259" key="2">
    <source>
        <dbReference type="Pfam" id="PF12776"/>
    </source>
</evidence>
<feature type="region of interest" description="Disordered" evidence="1">
    <location>
        <begin position="167"/>
        <end position="202"/>
    </location>
</feature>
<sequence length="292" mass="33265">MYVWDPAKEKKSLEKLNDYMASTGGKQPTLAILDIWATEFNAEFGGVPAFGSTLSQKKQRMKKIYRGWKVLQTRTGLGYDPLTDRVICSDDAWNSFIQANKECKHLRHEGLRNKELYYNVFEKKHASGSFAYGSVTKPNESPSFFDFEASMDNSAYRLVIEEDVTPVPGARHLNNARSGSDAGPSRSRGSSGKRKQRDDTDEMTFMAMQEIVTHFRGRSPSGTSNEQPSRTDHMLHCMNIMTEMGIPPNQRAIMWHYFDAHPRLQRTFYQLPDVDRQKIIASVVQSQRPPAD</sequence>
<dbReference type="EMBL" id="BTGU01000188">
    <property type="protein sequence ID" value="GMN64610.1"/>
    <property type="molecule type" value="Genomic_DNA"/>
</dbReference>
<evidence type="ECO:0000256" key="1">
    <source>
        <dbReference type="SAM" id="MobiDB-lite"/>
    </source>
</evidence>
<name>A0AA88J7X8_FICCA</name>
<protein>
    <recommendedName>
        <fullName evidence="2">Myb/SANT-like domain-containing protein</fullName>
    </recommendedName>
</protein>
<evidence type="ECO:0000313" key="3">
    <source>
        <dbReference type="EMBL" id="GMN64610.1"/>
    </source>
</evidence>
<dbReference type="InterPro" id="IPR045026">
    <property type="entry name" value="LIMYB"/>
</dbReference>
<organism evidence="3 4">
    <name type="scientific">Ficus carica</name>
    <name type="common">Common fig</name>
    <dbReference type="NCBI Taxonomy" id="3494"/>
    <lineage>
        <taxon>Eukaryota</taxon>
        <taxon>Viridiplantae</taxon>
        <taxon>Streptophyta</taxon>
        <taxon>Embryophyta</taxon>
        <taxon>Tracheophyta</taxon>
        <taxon>Spermatophyta</taxon>
        <taxon>Magnoliopsida</taxon>
        <taxon>eudicotyledons</taxon>
        <taxon>Gunneridae</taxon>
        <taxon>Pentapetalae</taxon>
        <taxon>rosids</taxon>
        <taxon>fabids</taxon>
        <taxon>Rosales</taxon>
        <taxon>Moraceae</taxon>
        <taxon>Ficeae</taxon>
        <taxon>Ficus</taxon>
    </lineage>
</organism>
<proteinExistence type="predicted"/>
<comment type="caution">
    <text evidence="3">The sequence shown here is derived from an EMBL/GenBank/DDBJ whole genome shotgun (WGS) entry which is preliminary data.</text>
</comment>
<evidence type="ECO:0000313" key="4">
    <source>
        <dbReference type="Proteomes" id="UP001187192"/>
    </source>
</evidence>
<feature type="domain" description="Myb/SANT-like" evidence="2">
    <location>
        <begin position="37"/>
        <end position="95"/>
    </location>
</feature>
<dbReference type="PANTHER" id="PTHR47584:SF19">
    <property type="entry name" value="L10-INTERACTING MYB DOMAIN-CONTAINING PROTEIN-LIKE"/>
    <property type="match status" value="1"/>
</dbReference>
<dbReference type="InterPro" id="IPR024752">
    <property type="entry name" value="Myb/SANT-like_dom"/>
</dbReference>